<gene>
    <name evidence="1" type="ORF">FB45DRAFT_353923</name>
</gene>
<dbReference type="EMBL" id="JARKIF010000004">
    <property type="protein sequence ID" value="KAJ7641233.1"/>
    <property type="molecule type" value="Genomic_DNA"/>
</dbReference>
<evidence type="ECO:0008006" key="3">
    <source>
        <dbReference type="Google" id="ProtNLM"/>
    </source>
</evidence>
<keyword evidence="2" id="KW-1185">Reference proteome</keyword>
<dbReference type="AlphaFoldDB" id="A0AAD7C756"/>
<proteinExistence type="predicted"/>
<organism evidence="1 2">
    <name type="scientific">Roridomyces roridus</name>
    <dbReference type="NCBI Taxonomy" id="1738132"/>
    <lineage>
        <taxon>Eukaryota</taxon>
        <taxon>Fungi</taxon>
        <taxon>Dikarya</taxon>
        <taxon>Basidiomycota</taxon>
        <taxon>Agaricomycotina</taxon>
        <taxon>Agaricomycetes</taxon>
        <taxon>Agaricomycetidae</taxon>
        <taxon>Agaricales</taxon>
        <taxon>Marasmiineae</taxon>
        <taxon>Mycenaceae</taxon>
        <taxon>Roridomyces</taxon>
    </lineage>
</organism>
<evidence type="ECO:0000313" key="2">
    <source>
        <dbReference type="Proteomes" id="UP001221142"/>
    </source>
</evidence>
<sequence>MGEWKQMQTQRSFKFAFDSISSHSYSYHPRIRAPKTLLPKNLSLKRMSTSSKFVPAVARARLAQLATQLPLTGSIRLERVALHQALTNYKYPVLSLPSEITSEIFVQFLPSYPERTSFGGPSSPALLLQVYRQWHDVALATPELWSTFKLQMGWRDTPAKSARRQCLLVEWLERSKNCLLSVELACSTIELPVVAAALFDALVRHSERWQDMTLSLPYQHLHRIAGSFPMIRDLDLDVSWAWGSDGTQVSPLRNFALQTPNLRKLGLKPEPNFNTFKGILPWSQITVFSGYLEEHDAAHVLRSAGALGECSLTVMAGDRRHRTKNVSPIPPRHNLKSLALHSTKDRLRLAKALAKALPALEIFDVSESLLGYGNPVGTLSAMCPPGYTGRLKLRDARKAAEVYKKAYPNVEELLVEPWVEPSYGCCACCDISDDEY</sequence>
<evidence type="ECO:0000313" key="1">
    <source>
        <dbReference type="EMBL" id="KAJ7641233.1"/>
    </source>
</evidence>
<accession>A0AAD7C756</accession>
<name>A0AAD7C756_9AGAR</name>
<comment type="caution">
    <text evidence="1">The sequence shown here is derived from an EMBL/GenBank/DDBJ whole genome shotgun (WGS) entry which is preliminary data.</text>
</comment>
<protein>
    <recommendedName>
        <fullName evidence="3">F-box domain-containing protein</fullName>
    </recommendedName>
</protein>
<reference evidence="1" key="1">
    <citation type="submission" date="2023-03" db="EMBL/GenBank/DDBJ databases">
        <title>Massive genome expansion in bonnet fungi (Mycena s.s.) driven by repeated elements and novel gene families across ecological guilds.</title>
        <authorList>
            <consortium name="Lawrence Berkeley National Laboratory"/>
            <person name="Harder C.B."/>
            <person name="Miyauchi S."/>
            <person name="Viragh M."/>
            <person name="Kuo A."/>
            <person name="Thoen E."/>
            <person name="Andreopoulos B."/>
            <person name="Lu D."/>
            <person name="Skrede I."/>
            <person name="Drula E."/>
            <person name="Henrissat B."/>
            <person name="Morin E."/>
            <person name="Kohler A."/>
            <person name="Barry K."/>
            <person name="LaButti K."/>
            <person name="Morin E."/>
            <person name="Salamov A."/>
            <person name="Lipzen A."/>
            <person name="Mereny Z."/>
            <person name="Hegedus B."/>
            <person name="Baldrian P."/>
            <person name="Stursova M."/>
            <person name="Weitz H."/>
            <person name="Taylor A."/>
            <person name="Grigoriev I.V."/>
            <person name="Nagy L.G."/>
            <person name="Martin F."/>
            <person name="Kauserud H."/>
        </authorList>
    </citation>
    <scope>NUCLEOTIDE SEQUENCE</scope>
    <source>
        <strain evidence="1">9284</strain>
    </source>
</reference>
<dbReference type="Proteomes" id="UP001221142">
    <property type="component" value="Unassembled WGS sequence"/>
</dbReference>